<organism evidence="3 4">
    <name type="scientific">Chlamydomonas reinhardtii</name>
    <name type="common">Chlamydomonas smithii</name>
    <dbReference type="NCBI Taxonomy" id="3055"/>
    <lineage>
        <taxon>Eukaryota</taxon>
        <taxon>Viridiplantae</taxon>
        <taxon>Chlorophyta</taxon>
        <taxon>core chlorophytes</taxon>
        <taxon>Chlorophyceae</taxon>
        <taxon>CS clade</taxon>
        <taxon>Chlamydomonadales</taxon>
        <taxon>Chlamydomonadaceae</taxon>
        <taxon>Chlamydomonas</taxon>
    </lineage>
</organism>
<dbReference type="PaxDb" id="3055-EDP06533"/>
<dbReference type="Gene3D" id="3.40.50.1820">
    <property type="entry name" value="alpha/beta hydrolase"/>
    <property type="match status" value="1"/>
</dbReference>
<dbReference type="PANTHER" id="PTHR22946">
    <property type="entry name" value="DIENELACTONE HYDROLASE DOMAIN-CONTAINING PROTEIN-RELATED"/>
    <property type="match status" value="1"/>
</dbReference>
<dbReference type="GO" id="GO:0016787">
    <property type="term" value="F:hydrolase activity"/>
    <property type="evidence" value="ECO:0000318"/>
    <property type="project" value="GO_Central"/>
</dbReference>
<protein>
    <recommendedName>
        <fullName evidence="2">Xaa-Pro dipeptidyl-peptidase-like domain-containing protein</fullName>
    </recommendedName>
</protein>
<evidence type="ECO:0000313" key="4">
    <source>
        <dbReference type="Proteomes" id="UP000006906"/>
    </source>
</evidence>
<dbReference type="ExpressionAtlas" id="A0A2K3D9A6">
    <property type="expression patterns" value="baseline and differential"/>
</dbReference>
<dbReference type="AlphaFoldDB" id="A0A2K3D9A6"/>
<dbReference type="STRING" id="3055.A0A2K3D9A6"/>
<evidence type="ECO:0000256" key="1">
    <source>
        <dbReference type="ARBA" id="ARBA00022801"/>
    </source>
</evidence>
<keyword evidence="1" id="KW-0378">Hydrolase</keyword>
<dbReference type="Proteomes" id="UP000006906">
    <property type="component" value="Chromosome 10"/>
</dbReference>
<proteinExistence type="predicted"/>
<dbReference type="InterPro" id="IPR050261">
    <property type="entry name" value="FrsA_esterase"/>
</dbReference>
<name>A0A2K3D9A6_CHLRE</name>
<evidence type="ECO:0000313" key="3">
    <source>
        <dbReference type="EMBL" id="PNW77119.1"/>
    </source>
</evidence>
<dbReference type="KEGG" id="cre:CHLRE_10g422850v5"/>
<dbReference type="EMBL" id="CM008971">
    <property type="protein sequence ID" value="PNW77119.1"/>
    <property type="molecule type" value="Genomic_DNA"/>
</dbReference>
<dbReference type="OrthoDB" id="2498029at2759"/>
<reference evidence="3 4" key="1">
    <citation type="journal article" date="2007" name="Science">
        <title>The Chlamydomonas genome reveals the evolution of key animal and plant functions.</title>
        <authorList>
            <person name="Merchant S.S."/>
            <person name="Prochnik S.E."/>
            <person name="Vallon O."/>
            <person name="Harris E.H."/>
            <person name="Karpowicz S.J."/>
            <person name="Witman G.B."/>
            <person name="Terry A."/>
            <person name="Salamov A."/>
            <person name="Fritz-Laylin L.K."/>
            <person name="Marechal-Drouard L."/>
            <person name="Marshall W.F."/>
            <person name="Qu L.H."/>
            <person name="Nelson D.R."/>
            <person name="Sanderfoot A.A."/>
            <person name="Spalding M.H."/>
            <person name="Kapitonov V.V."/>
            <person name="Ren Q."/>
            <person name="Ferris P."/>
            <person name="Lindquist E."/>
            <person name="Shapiro H."/>
            <person name="Lucas S.M."/>
            <person name="Grimwood J."/>
            <person name="Schmutz J."/>
            <person name="Cardol P."/>
            <person name="Cerutti H."/>
            <person name="Chanfreau G."/>
            <person name="Chen C.L."/>
            <person name="Cognat V."/>
            <person name="Croft M.T."/>
            <person name="Dent R."/>
            <person name="Dutcher S."/>
            <person name="Fernandez E."/>
            <person name="Fukuzawa H."/>
            <person name="Gonzalez-Ballester D."/>
            <person name="Gonzalez-Halphen D."/>
            <person name="Hallmann A."/>
            <person name="Hanikenne M."/>
            <person name="Hippler M."/>
            <person name="Inwood W."/>
            <person name="Jabbari K."/>
            <person name="Kalanon M."/>
            <person name="Kuras R."/>
            <person name="Lefebvre P.A."/>
            <person name="Lemaire S.D."/>
            <person name="Lobanov A.V."/>
            <person name="Lohr M."/>
            <person name="Manuell A."/>
            <person name="Meier I."/>
            <person name="Mets L."/>
            <person name="Mittag M."/>
            <person name="Mittelmeier T."/>
            <person name="Moroney J.V."/>
            <person name="Moseley J."/>
            <person name="Napoli C."/>
            <person name="Nedelcu A.M."/>
            <person name="Niyogi K."/>
            <person name="Novoselov S.V."/>
            <person name="Paulsen I.T."/>
            <person name="Pazour G."/>
            <person name="Purton S."/>
            <person name="Ral J.P."/>
            <person name="Riano-Pachon D.M."/>
            <person name="Riekhof W."/>
            <person name="Rymarquis L."/>
            <person name="Schroda M."/>
            <person name="Stern D."/>
            <person name="Umen J."/>
            <person name="Willows R."/>
            <person name="Wilson N."/>
            <person name="Zimmer S.L."/>
            <person name="Allmer J."/>
            <person name="Balk J."/>
            <person name="Bisova K."/>
            <person name="Chen C.J."/>
            <person name="Elias M."/>
            <person name="Gendler K."/>
            <person name="Hauser C."/>
            <person name="Lamb M.R."/>
            <person name="Ledford H."/>
            <person name="Long J.C."/>
            <person name="Minagawa J."/>
            <person name="Page M.D."/>
            <person name="Pan J."/>
            <person name="Pootakham W."/>
            <person name="Roje S."/>
            <person name="Rose A."/>
            <person name="Stahlberg E."/>
            <person name="Terauchi A.M."/>
            <person name="Yang P."/>
            <person name="Ball S."/>
            <person name="Bowler C."/>
            <person name="Dieckmann C.L."/>
            <person name="Gladyshev V.N."/>
            <person name="Green P."/>
            <person name="Jorgensen R."/>
            <person name="Mayfield S."/>
            <person name="Mueller-Roeber B."/>
            <person name="Rajamani S."/>
            <person name="Sayre R.T."/>
            <person name="Brokstein P."/>
            <person name="Dubchak I."/>
            <person name="Goodstein D."/>
            <person name="Hornick L."/>
            <person name="Huang Y.W."/>
            <person name="Jhaveri J."/>
            <person name="Luo Y."/>
            <person name="Martinez D."/>
            <person name="Ngau W.C."/>
            <person name="Otillar B."/>
            <person name="Poliakov A."/>
            <person name="Porter A."/>
            <person name="Szajkowski L."/>
            <person name="Werner G."/>
            <person name="Zhou K."/>
            <person name="Grigoriev I.V."/>
            <person name="Rokhsar D.S."/>
            <person name="Grossman A.R."/>
        </authorList>
    </citation>
    <scope>NUCLEOTIDE SEQUENCE [LARGE SCALE GENOMIC DNA]</scope>
    <source>
        <strain evidence="4">CC-503</strain>
    </source>
</reference>
<dbReference type="GeneID" id="5728237"/>
<gene>
    <name evidence="3" type="ORF">CHLRE_10g422850v5</name>
</gene>
<keyword evidence="4" id="KW-1185">Reference proteome</keyword>
<dbReference type="GO" id="GO:0016788">
    <property type="term" value="F:hydrolase activity, acting on ester bonds"/>
    <property type="evidence" value="ECO:0007669"/>
    <property type="project" value="UniProtKB-ARBA"/>
</dbReference>
<feature type="domain" description="Xaa-Pro dipeptidyl-peptidase-like" evidence="2">
    <location>
        <begin position="110"/>
        <end position="363"/>
    </location>
</feature>
<accession>A0A2K3D9A6</accession>
<dbReference type="SUPFAM" id="SSF53474">
    <property type="entry name" value="alpha/beta-Hydrolases"/>
    <property type="match status" value="1"/>
</dbReference>
<dbReference type="Gramene" id="PNW77119">
    <property type="protein sequence ID" value="PNW77119"/>
    <property type="gene ID" value="CHLRE_10g422850v5"/>
</dbReference>
<dbReference type="RefSeq" id="XP_001702754.2">
    <property type="nucleotide sequence ID" value="XM_001702702.2"/>
</dbReference>
<dbReference type="InterPro" id="IPR029058">
    <property type="entry name" value="AB_hydrolase_fold"/>
</dbReference>
<evidence type="ECO:0000259" key="2">
    <source>
        <dbReference type="Pfam" id="PF02129"/>
    </source>
</evidence>
<dbReference type="PANTHER" id="PTHR22946:SF9">
    <property type="entry name" value="POLYKETIDE TRANSFERASE AF380"/>
    <property type="match status" value="1"/>
</dbReference>
<dbReference type="InParanoid" id="A0A2K3D9A6"/>
<dbReference type="InterPro" id="IPR000383">
    <property type="entry name" value="Xaa-Pro-like_dom"/>
</dbReference>
<dbReference type="Pfam" id="PF02129">
    <property type="entry name" value="Peptidase_S15"/>
    <property type="match status" value="1"/>
</dbReference>
<sequence length="409" mass="43618">MPTKIEFPARASVLKLPRISRKTALAGAVVGGVLMGGAVMSLPWEDEVVIGGLERDVAADRQLTHLGPLATSQYIRNTVYFDSHGVRCEAWFYEPSGATRAQFDLGKPPPIVIMAHGLGSQKDMGLHPYAEQFAASGLAVLVFDYRCFGGSDGWPRHEVNWRKHLEDWEAAVEWVVAGGLGTGRVDPARLGLWGVSYSGGHVLATAAALGLGRVRAVVANEPYLQAQAAVAKLLRERGAVSIARAMAAAVNDKVRGMLGLPPAYIKLVGRTGELALLQLNDEEWAQIQRPAPQRQGGWKNLATARMLLGAAAYSPLSACSGIKCPVLVVAGSRDEICPLELAAQAVERIGPQATLLARPHGHLELHRRGAEPEFIQPVIEFLQKQLGGVVVDAAPAGPLGHTTSVSQFG</sequence>